<evidence type="ECO:0000313" key="2">
    <source>
        <dbReference type="EMBL" id="SLN24506.1"/>
    </source>
</evidence>
<evidence type="ECO:0008006" key="4">
    <source>
        <dbReference type="Google" id="ProtNLM"/>
    </source>
</evidence>
<feature type="chain" id="PRO_5013163262" description="TolC family protein" evidence="1">
    <location>
        <begin position="19"/>
        <end position="256"/>
    </location>
</feature>
<evidence type="ECO:0000313" key="3">
    <source>
        <dbReference type="Proteomes" id="UP000193061"/>
    </source>
</evidence>
<organism evidence="2 3">
    <name type="scientific">Roseovarius albus</name>
    <dbReference type="NCBI Taxonomy" id="1247867"/>
    <lineage>
        <taxon>Bacteria</taxon>
        <taxon>Pseudomonadati</taxon>
        <taxon>Pseudomonadota</taxon>
        <taxon>Alphaproteobacteria</taxon>
        <taxon>Rhodobacterales</taxon>
        <taxon>Roseobacteraceae</taxon>
        <taxon>Roseovarius</taxon>
    </lineage>
</organism>
<dbReference type="AlphaFoldDB" id="A0A1X6YLF2"/>
<feature type="signal peptide" evidence="1">
    <location>
        <begin position="1"/>
        <end position="18"/>
    </location>
</feature>
<sequence length="256" mass="28502">MKTLVIALLCCLAVPLWAQTVEVKKTDVERLLLEWQANVPIRDELIALGFSGENLDLASAHIKNINSDPLIISHIADLVISAYQNPEQIVVQPDGFILPLVDQGMGHLTTTELVYFYKVEQAILNALPRRTCGRLVTGRLSAEHYNRSVATTAARLNTAALREYYRLQHKAARLGVSHSPVILTDQRRAQIEGNIRQGVETRLVGRKDEKKLKRGLNDPKSASISQACVLARLYIQEALSQTGNDLRDAMMFLSLP</sequence>
<protein>
    <recommendedName>
        <fullName evidence="4">TolC family protein</fullName>
    </recommendedName>
</protein>
<proteinExistence type="predicted"/>
<evidence type="ECO:0000256" key="1">
    <source>
        <dbReference type="SAM" id="SignalP"/>
    </source>
</evidence>
<reference evidence="2 3" key="1">
    <citation type="submission" date="2017-03" db="EMBL/GenBank/DDBJ databases">
        <authorList>
            <person name="Afonso C.L."/>
            <person name="Miller P.J."/>
            <person name="Scott M.A."/>
            <person name="Spackman E."/>
            <person name="Goraichik I."/>
            <person name="Dimitrov K.M."/>
            <person name="Suarez D.L."/>
            <person name="Swayne D.E."/>
        </authorList>
    </citation>
    <scope>NUCLEOTIDE SEQUENCE [LARGE SCALE GENOMIC DNA]</scope>
    <source>
        <strain evidence="2 3">CECT 7450</strain>
    </source>
</reference>
<accession>A0A1X6YLF2</accession>
<gene>
    <name evidence="2" type="ORF">ROA7450_00994</name>
</gene>
<dbReference type="Proteomes" id="UP000193061">
    <property type="component" value="Unassembled WGS sequence"/>
</dbReference>
<name>A0A1X6YLF2_9RHOB</name>
<dbReference type="EMBL" id="FWFX01000002">
    <property type="protein sequence ID" value="SLN24506.1"/>
    <property type="molecule type" value="Genomic_DNA"/>
</dbReference>
<keyword evidence="3" id="KW-1185">Reference proteome</keyword>
<keyword evidence="1" id="KW-0732">Signal</keyword>